<reference evidence="7 8" key="1">
    <citation type="submission" date="2014-10" db="EMBL/GenBank/DDBJ databases">
        <title>Draft genome of the hookworm Ancylostoma caninum.</title>
        <authorList>
            <person name="Mitreva M."/>
        </authorList>
    </citation>
    <scope>NUCLEOTIDE SEQUENCE [LARGE SCALE GENOMIC DNA]</scope>
    <source>
        <strain evidence="7 8">Baltimore</strain>
    </source>
</reference>
<dbReference type="EMBL" id="JOJR01000112">
    <property type="protein sequence ID" value="RCN45075.1"/>
    <property type="molecule type" value="Genomic_DNA"/>
</dbReference>
<keyword evidence="8" id="KW-1185">Reference proteome</keyword>
<dbReference type="GO" id="GO:0005524">
    <property type="term" value="F:ATP binding"/>
    <property type="evidence" value="ECO:0007669"/>
    <property type="project" value="UniProtKB-KW"/>
</dbReference>
<keyword evidence="3" id="KW-0547">Nucleotide-binding</keyword>
<dbReference type="InterPro" id="IPR011009">
    <property type="entry name" value="Kinase-like_dom_sf"/>
</dbReference>
<evidence type="ECO:0000313" key="7">
    <source>
        <dbReference type="EMBL" id="RCN45075.1"/>
    </source>
</evidence>
<evidence type="ECO:0000256" key="1">
    <source>
        <dbReference type="ARBA" id="ARBA00022527"/>
    </source>
</evidence>
<dbReference type="Proteomes" id="UP000252519">
    <property type="component" value="Unassembled WGS sequence"/>
</dbReference>
<keyword evidence="5" id="KW-0067">ATP-binding</keyword>
<proteinExistence type="predicted"/>
<dbReference type="Gene3D" id="1.10.510.10">
    <property type="entry name" value="Transferase(Phosphotransferase) domain 1"/>
    <property type="match status" value="1"/>
</dbReference>
<dbReference type="GO" id="GO:0004674">
    <property type="term" value="F:protein serine/threonine kinase activity"/>
    <property type="evidence" value="ECO:0007669"/>
    <property type="project" value="UniProtKB-KW"/>
</dbReference>
<name>A0A368GPY1_ANCCA</name>
<keyword evidence="1" id="KW-0723">Serine/threonine-protein kinase</keyword>
<evidence type="ECO:0000313" key="8">
    <source>
        <dbReference type="Proteomes" id="UP000252519"/>
    </source>
</evidence>
<organism evidence="7 8">
    <name type="scientific">Ancylostoma caninum</name>
    <name type="common">Dog hookworm</name>
    <dbReference type="NCBI Taxonomy" id="29170"/>
    <lineage>
        <taxon>Eukaryota</taxon>
        <taxon>Metazoa</taxon>
        <taxon>Ecdysozoa</taxon>
        <taxon>Nematoda</taxon>
        <taxon>Chromadorea</taxon>
        <taxon>Rhabditida</taxon>
        <taxon>Rhabditina</taxon>
        <taxon>Rhabditomorpha</taxon>
        <taxon>Strongyloidea</taxon>
        <taxon>Ancylostomatidae</taxon>
        <taxon>Ancylostomatinae</taxon>
        <taxon>Ancylostoma</taxon>
    </lineage>
</organism>
<evidence type="ECO:0000259" key="6">
    <source>
        <dbReference type="PROSITE" id="PS51285"/>
    </source>
</evidence>
<dbReference type="InterPro" id="IPR000961">
    <property type="entry name" value="AGC-kinase_C"/>
</dbReference>
<keyword evidence="2" id="KW-0808">Transferase</keyword>
<keyword evidence="4" id="KW-0418">Kinase</keyword>
<comment type="caution">
    <text evidence="7">The sequence shown here is derived from an EMBL/GenBank/DDBJ whole genome shotgun (WGS) entry which is preliminary data.</text>
</comment>
<dbReference type="STRING" id="29170.A0A368GPY1"/>
<evidence type="ECO:0000256" key="2">
    <source>
        <dbReference type="ARBA" id="ARBA00022679"/>
    </source>
</evidence>
<accession>A0A368GPY1</accession>
<dbReference type="PROSITE" id="PS51285">
    <property type="entry name" value="AGC_KINASE_CTER"/>
    <property type="match status" value="1"/>
</dbReference>
<feature type="domain" description="AGC-kinase C-terminal" evidence="6">
    <location>
        <begin position="67"/>
        <end position="123"/>
    </location>
</feature>
<sequence length="123" mass="13892">MFRSDIFSLNITLTTITEHNVSYPKSMSKEAVSICKSLLNKNPAKRLGCSPNNAIAEADIKDHPFFRRIDWFKLAARQVQPPFKPKLTFTEIFAPEMSCATMCYATITKKTKEIIARLVGCFG</sequence>
<protein>
    <recommendedName>
        <fullName evidence="6">AGC-kinase C-terminal domain-containing protein</fullName>
    </recommendedName>
</protein>
<dbReference type="AlphaFoldDB" id="A0A368GPY1"/>
<evidence type="ECO:0000256" key="3">
    <source>
        <dbReference type="ARBA" id="ARBA00022741"/>
    </source>
</evidence>
<dbReference type="OrthoDB" id="63267at2759"/>
<dbReference type="PANTHER" id="PTHR24351">
    <property type="entry name" value="RIBOSOMAL PROTEIN S6 KINASE"/>
    <property type="match status" value="1"/>
</dbReference>
<gene>
    <name evidence="7" type="ORF">ANCCAN_08940</name>
</gene>
<evidence type="ECO:0000256" key="5">
    <source>
        <dbReference type="ARBA" id="ARBA00022840"/>
    </source>
</evidence>
<dbReference type="SUPFAM" id="SSF56112">
    <property type="entry name" value="Protein kinase-like (PK-like)"/>
    <property type="match status" value="1"/>
</dbReference>
<evidence type="ECO:0000256" key="4">
    <source>
        <dbReference type="ARBA" id="ARBA00022777"/>
    </source>
</evidence>